<dbReference type="PANTHER" id="PTHR34407">
    <property type="entry name" value="EXPRESSED PROTEIN"/>
    <property type="match status" value="1"/>
</dbReference>
<evidence type="ECO:0000313" key="2">
    <source>
        <dbReference type="Proteomes" id="UP001152795"/>
    </source>
</evidence>
<dbReference type="SUPFAM" id="SSF52266">
    <property type="entry name" value="SGNH hydrolase"/>
    <property type="match status" value="1"/>
</dbReference>
<keyword evidence="2" id="KW-1185">Reference proteome</keyword>
<sequence>MKTIARIFLAVILVQQCGFAISKENNKLLSSQQKDKKRSTLPINVNNNFIYQFPTEKRTLINAYDSLAFPKQDQNGSKQFHVSIEKRKSAISSKIQHEITHRKLKTTRRNPQNTQRSLLEKNAFLKKLSKLKSHNYAARNLINLFNRQILGSAETNGISRETSKELNRNNIKSKRSVKILAYDRKFKFESPPTQLNESKLENNLSSKISFKPPLQVVFYYNMFKPREVKENFALSNGAELQIKNTFLPPTILTTLHKALLVHPFKIWKLEHKFSSMKDIRVHENKLHEVIQNPWNQRLQHKLYKVLRGEDVYLDVFGGSNTVGAGPKKDEGDIEGRFSKVITHWWNKTITPITGSNLKLREIAMGGTSSEFFQFCFGSYIHEKLDLVFIEMAVNDMRELPSNANRSLPLEQLTRQLLAYPTEPALVYINLFEGLYCNEGCTNIEDYGQNLLTDTYNITSLKWRNAVCFGNARNKLKSPCELICSDKLHINQLGHAHISLMVINLFRKIVLDHISSVITNSRVTNWKKPTRVSGVNESMRVHRGITFSTRNQFLRGLLRHKIALPRPLFIGKTTKIISEPLCWTNLTPNYHRINDVKNNLNVVRTKNKGFYLENAKIGGKCNKPPCRVDAYRSWTGKTVGANITFSFTVLGGNSSTSAGGIQTRSVAVAIRTCWNCGAADMWLDSCYKSKKIFSAKLHYGRTTTKIVALHVEPGNHTLNVEVVREGKVSIVAIMVGPSDGPY</sequence>
<dbReference type="EMBL" id="CACRXK020012270">
    <property type="protein sequence ID" value="CAB4023013.1"/>
    <property type="molecule type" value="Genomic_DNA"/>
</dbReference>
<evidence type="ECO:0000313" key="1">
    <source>
        <dbReference type="EMBL" id="CAB4023013.1"/>
    </source>
</evidence>
<gene>
    <name evidence="1" type="ORF">PACLA_8A061763</name>
</gene>
<comment type="caution">
    <text evidence="1">The sequence shown here is derived from an EMBL/GenBank/DDBJ whole genome shotgun (WGS) entry which is preliminary data.</text>
</comment>
<dbReference type="Proteomes" id="UP001152795">
    <property type="component" value="Unassembled WGS sequence"/>
</dbReference>
<organism evidence="1 2">
    <name type="scientific">Paramuricea clavata</name>
    <name type="common">Red gorgonian</name>
    <name type="synonym">Violescent sea-whip</name>
    <dbReference type="NCBI Taxonomy" id="317549"/>
    <lineage>
        <taxon>Eukaryota</taxon>
        <taxon>Metazoa</taxon>
        <taxon>Cnidaria</taxon>
        <taxon>Anthozoa</taxon>
        <taxon>Octocorallia</taxon>
        <taxon>Malacalcyonacea</taxon>
        <taxon>Plexauridae</taxon>
        <taxon>Paramuricea</taxon>
    </lineage>
</organism>
<dbReference type="PANTHER" id="PTHR34407:SF1">
    <property type="entry name" value="SGNH HYDROLASE-TYPE ESTERASE DOMAIN-CONTAINING PROTEIN"/>
    <property type="match status" value="1"/>
</dbReference>
<name>A0A6S7IZ59_PARCT</name>
<proteinExistence type="predicted"/>
<dbReference type="OrthoDB" id="5951887at2759"/>
<dbReference type="AlphaFoldDB" id="A0A6S7IZ59"/>
<accession>A0A6S7IZ59</accession>
<protein>
    <submittedName>
        <fullName evidence="1">Uncharacterized protein</fullName>
    </submittedName>
</protein>
<reference evidence="1" key="1">
    <citation type="submission" date="2020-04" db="EMBL/GenBank/DDBJ databases">
        <authorList>
            <person name="Alioto T."/>
            <person name="Alioto T."/>
            <person name="Gomez Garrido J."/>
        </authorList>
    </citation>
    <scope>NUCLEOTIDE SEQUENCE</scope>
    <source>
        <strain evidence="1">A484AB</strain>
    </source>
</reference>